<feature type="transmembrane region" description="Helical" evidence="6">
    <location>
        <begin position="83"/>
        <end position="103"/>
    </location>
</feature>
<comment type="subcellular location">
    <subcellularLocation>
        <location evidence="1">Membrane</location>
        <topology evidence="1">Multi-pass membrane protein</topology>
    </subcellularLocation>
</comment>
<keyword evidence="3 6" id="KW-1133">Transmembrane helix</keyword>
<organism evidence="7 8">
    <name type="scientific">Paraphoma chrysanthemicola</name>
    <dbReference type="NCBI Taxonomy" id="798071"/>
    <lineage>
        <taxon>Eukaryota</taxon>
        <taxon>Fungi</taxon>
        <taxon>Dikarya</taxon>
        <taxon>Ascomycota</taxon>
        <taxon>Pezizomycotina</taxon>
        <taxon>Dothideomycetes</taxon>
        <taxon>Pleosporomycetidae</taxon>
        <taxon>Pleosporales</taxon>
        <taxon>Pleosporineae</taxon>
        <taxon>Phaeosphaeriaceae</taxon>
        <taxon>Paraphoma</taxon>
    </lineage>
</organism>
<protein>
    <recommendedName>
        <fullName evidence="9">Tetraspanin Tsp3</fullName>
    </recommendedName>
</protein>
<dbReference type="GO" id="GO:0016020">
    <property type="term" value="C:membrane"/>
    <property type="evidence" value="ECO:0007669"/>
    <property type="project" value="UniProtKB-SubCell"/>
</dbReference>
<keyword evidence="8" id="KW-1185">Reference proteome</keyword>
<feature type="transmembrane region" description="Helical" evidence="6">
    <location>
        <begin position="43"/>
        <end position="63"/>
    </location>
</feature>
<keyword evidence="2 6" id="KW-0812">Transmembrane</keyword>
<evidence type="ECO:0000313" key="7">
    <source>
        <dbReference type="EMBL" id="KAH7090219.1"/>
    </source>
</evidence>
<dbReference type="InterPro" id="IPR008952">
    <property type="entry name" value="Tetraspanin_EC2_sf"/>
</dbReference>
<dbReference type="OrthoDB" id="71600at2759"/>
<sequence>MTYTRKQVVTCISLVYLIITTALAGYGASRANSRSVPISDTLTAFTTALPIIAGILLESGYVLTRRQERRKQIGPGEIQRPPFVIVANTIIFIYSTVVITLLGTHAAPPSGLDCGLHERWQKLFKTKNADAIKAIQEAFNCCGFTNSRDMAWPFPGKDRTARACEEAFGRTNGCFAAWKSEEQRVAGLLIGVVSMVFVWQFLIIAIPTQKESWLHRIAPDRISRMIADERNGDTEPRRAIDYIPGYNRYSDRIEEEGDQDEDTRTGRAIEEGNRRLSNILPGHIGQDQQPTVENEWTR</sequence>
<comment type="caution">
    <text evidence="7">The sequence shown here is derived from an EMBL/GenBank/DDBJ whole genome shotgun (WGS) entry which is preliminary data.</text>
</comment>
<evidence type="ECO:0008006" key="9">
    <source>
        <dbReference type="Google" id="ProtNLM"/>
    </source>
</evidence>
<evidence type="ECO:0000256" key="5">
    <source>
        <dbReference type="SAM" id="MobiDB-lite"/>
    </source>
</evidence>
<dbReference type="SUPFAM" id="SSF48652">
    <property type="entry name" value="Tetraspanin"/>
    <property type="match status" value="1"/>
</dbReference>
<name>A0A8K0RB67_9PLEO</name>
<keyword evidence="4 6" id="KW-0472">Membrane</keyword>
<evidence type="ECO:0000256" key="6">
    <source>
        <dbReference type="SAM" id="Phobius"/>
    </source>
</evidence>
<proteinExistence type="predicted"/>
<feature type="transmembrane region" description="Helical" evidence="6">
    <location>
        <begin position="185"/>
        <end position="206"/>
    </location>
</feature>
<evidence type="ECO:0000256" key="2">
    <source>
        <dbReference type="ARBA" id="ARBA00022692"/>
    </source>
</evidence>
<dbReference type="Proteomes" id="UP000813461">
    <property type="component" value="Unassembled WGS sequence"/>
</dbReference>
<evidence type="ECO:0000256" key="3">
    <source>
        <dbReference type="ARBA" id="ARBA00022989"/>
    </source>
</evidence>
<evidence type="ECO:0000256" key="1">
    <source>
        <dbReference type="ARBA" id="ARBA00004141"/>
    </source>
</evidence>
<dbReference type="AlphaFoldDB" id="A0A8K0RB67"/>
<feature type="compositionally biased region" description="Polar residues" evidence="5">
    <location>
        <begin position="286"/>
        <end position="298"/>
    </location>
</feature>
<dbReference type="Pfam" id="PF00335">
    <property type="entry name" value="Tetraspanin"/>
    <property type="match status" value="1"/>
</dbReference>
<accession>A0A8K0RB67</accession>
<dbReference type="InterPro" id="IPR018499">
    <property type="entry name" value="Tetraspanin/Peripherin"/>
</dbReference>
<feature type="region of interest" description="Disordered" evidence="5">
    <location>
        <begin position="278"/>
        <end position="298"/>
    </location>
</feature>
<evidence type="ECO:0000313" key="8">
    <source>
        <dbReference type="Proteomes" id="UP000813461"/>
    </source>
</evidence>
<reference evidence="7" key="1">
    <citation type="journal article" date="2021" name="Nat. Commun.">
        <title>Genetic determinants of endophytism in the Arabidopsis root mycobiome.</title>
        <authorList>
            <person name="Mesny F."/>
            <person name="Miyauchi S."/>
            <person name="Thiergart T."/>
            <person name="Pickel B."/>
            <person name="Atanasova L."/>
            <person name="Karlsson M."/>
            <person name="Huettel B."/>
            <person name="Barry K.W."/>
            <person name="Haridas S."/>
            <person name="Chen C."/>
            <person name="Bauer D."/>
            <person name="Andreopoulos W."/>
            <person name="Pangilinan J."/>
            <person name="LaButti K."/>
            <person name="Riley R."/>
            <person name="Lipzen A."/>
            <person name="Clum A."/>
            <person name="Drula E."/>
            <person name="Henrissat B."/>
            <person name="Kohler A."/>
            <person name="Grigoriev I.V."/>
            <person name="Martin F.M."/>
            <person name="Hacquard S."/>
        </authorList>
    </citation>
    <scope>NUCLEOTIDE SEQUENCE</scope>
    <source>
        <strain evidence="7">MPI-SDFR-AT-0120</strain>
    </source>
</reference>
<evidence type="ECO:0000256" key="4">
    <source>
        <dbReference type="ARBA" id="ARBA00023136"/>
    </source>
</evidence>
<dbReference type="EMBL" id="JAGMVJ010000005">
    <property type="protein sequence ID" value="KAH7090219.1"/>
    <property type="molecule type" value="Genomic_DNA"/>
</dbReference>
<gene>
    <name evidence="7" type="ORF">FB567DRAFT_285995</name>
</gene>